<keyword evidence="1" id="KW-1133">Transmembrane helix</keyword>
<accession>A0A0H5QFZ7</accession>
<keyword evidence="1" id="KW-0812">Transmembrane</keyword>
<reference evidence="2" key="1">
    <citation type="submission" date="2015-04" db="EMBL/GenBank/DDBJ databases">
        <title>The genome sequence of the plant pathogenic Rhizarian Plasmodiophora brassicae reveals insights in its biotrophic life cycle and the origin of chitin synthesis.</title>
        <authorList>
            <person name="Schwelm A."/>
            <person name="Fogelqvist J."/>
            <person name="Knaust A."/>
            <person name="Julke S."/>
            <person name="Lilja T."/>
            <person name="Dhandapani V."/>
            <person name="Bonilla-Rosso G."/>
            <person name="Karlsson M."/>
            <person name="Shevchenko A."/>
            <person name="Choi S.R."/>
            <person name="Kim H.G."/>
            <person name="Park J.Y."/>
            <person name="Lim Y.P."/>
            <person name="Ludwig-Muller J."/>
            <person name="Dixelius C."/>
        </authorList>
    </citation>
    <scope>NUCLEOTIDE SEQUENCE</scope>
    <source>
        <tissue evidence="2">Potato root galls</tissue>
    </source>
</reference>
<keyword evidence="1" id="KW-0472">Membrane</keyword>
<dbReference type="EMBL" id="HACM01000060">
    <property type="protein sequence ID" value="CRZ00502.1"/>
    <property type="molecule type" value="Transcribed_RNA"/>
</dbReference>
<sequence>TDFCGFVKSLLTPQQECGQGCACFIYIHGAASGIRTRVGRQCVVGRSLRSGGDLLMAMMAIAATTAIVPVVTAACVAAIQAGETDQQLLHTAEQTHFNTGI</sequence>
<dbReference type="AlphaFoldDB" id="A0A0H5QFZ7"/>
<feature type="non-terminal residue" evidence="2">
    <location>
        <position position="1"/>
    </location>
</feature>
<proteinExistence type="predicted"/>
<organism evidence="2">
    <name type="scientific">Spongospora subterranea</name>
    <dbReference type="NCBI Taxonomy" id="70186"/>
    <lineage>
        <taxon>Eukaryota</taxon>
        <taxon>Sar</taxon>
        <taxon>Rhizaria</taxon>
        <taxon>Endomyxa</taxon>
        <taxon>Phytomyxea</taxon>
        <taxon>Plasmodiophorida</taxon>
        <taxon>Plasmodiophoridae</taxon>
        <taxon>Spongospora</taxon>
    </lineage>
</organism>
<evidence type="ECO:0000313" key="2">
    <source>
        <dbReference type="EMBL" id="CRZ00502.1"/>
    </source>
</evidence>
<name>A0A0H5QFZ7_9EUKA</name>
<evidence type="ECO:0000256" key="1">
    <source>
        <dbReference type="SAM" id="Phobius"/>
    </source>
</evidence>
<feature type="transmembrane region" description="Helical" evidence="1">
    <location>
        <begin position="54"/>
        <end position="79"/>
    </location>
</feature>
<protein>
    <submittedName>
        <fullName evidence="2">Uncharacterized protein</fullName>
    </submittedName>
</protein>